<gene>
    <name evidence="1" type="ORF">ANN_17416</name>
</gene>
<keyword evidence="2" id="KW-1185">Reference proteome</keyword>
<comment type="caution">
    <text evidence="1">The sequence shown here is derived from an EMBL/GenBank/DDBJ whole genome shotgun (WGS) entry which is preliminary data.</text>
</comment>
<feature type="non-terminal residue" evidence="1">
    <location>
        <position position="254"/>
    </location>
</feature>
<name>A0ABQ8SSY8_PERAM</name>
<proteinExistence type="predicted"/>
<dbReference type="EMBL" id="JAJSOF020000021">
    <property type="protein sequence ID" value="KAJ4437279.1"/>
    <property type="molecule type" value="Genomic_DNA"/>
</dbReference>
<evidence type="ECO:0000313" key="1">
    <source>
        <dbReference type="EMBL" id="KAJ4437279.1"/>
    </source>
</evidence>
<sequence>MHWFFLKCHFLSTAATLNSNFYDTLYGNITWTSPISVIRLPWNIPLLINWLELLLIQIYERGFRLKFGTCHAPNHNTLVLWVAKWRTEGSIKDTKPPGRPHSARTPANVERVRKAVHRSSRWSTWQHAVTLHLHNYLLRMAMEILAVNCYSLLILEEIRPNDAIRTNSASDCRLFTVQFLKIVENPASVILLVDISTEMEFQRSFVPLCHFPLRSSVVFLVENLYRKVSEAEFLVKTCIIIADGILLTQKRCGD</sequence>
<organism evidence="1 2">
    <name type="scientific">Periplaneta americana</name>
    <name type="common">American cockroach</name>
    <name type="synonym">Blatta americana</name>
    <dbReference type="NCBI Taxonomy" id="6978"/>
    <lineage>
        <taxon>Eukaryota</taxon>
        <taxon>Metazoa</taxon>
        <taxon>Ecdysozoa</taxon>
        <taxon>Arthropoda</taxon>
        <taxon>Hexapoda</taxon>
        <taxon>Insecta</taxon>
        <taxon>Pterygota</taxon>
        <taxon>Neoptera</taxon>
        <taxon>Polyneoptera</taxon>
        <taxon>Dictyoptera</taxon>
        <taxon>Blattodea</taxon>
        <taxon>Blattoidea</taxon>
        <taxon>Blattidae</taxon>
        <taxon>Blattinae</taxon>
        <taxon>Periplaneta</taxon>
    </lineage>
</organism>
<dbReference type="Proteomes" id="UP001148838">
    <property type="component" value="Unassembled WGS sequence"/>
</dbReference>
<evidence type="ECO:0000313" key="2">
    <source>
        <dbReference type="Proteomes" id="UP001148838"/>
    </source>
</evidence>
<accession>A0ABQ8SSY8</accession>
<reference evidence="1 2" key="1">
    <citation type="journal article" date="2022" name="Allergy">
        <title>Genome assembly and annotation of Periplaneta americana reveal a comprehensive cockroach allergen profile.</title>
        <authorList>
            <person name="Wang L."/>
            <person name="Xiong Q."/>
            <person name="Saelim N."/>
            <person name="Wang L."/>
            <person name="Nong W."/>
            <person name="Wan A.T."/>
            <person name="Shi M."/>
            <person name="Liu X."/>
            <person name="Cao Q."/>
            <person name="Hui J.H.L."/>
            <person name="Sookrung N."/>
            <person name="Leung T.F."/>
            <person name="Tungtrongchitr A."/>
            <person name="Tsui S.K.W."/>
        </authorList>
    </citation>
    <scope>NUCLEOTIDE SEQUENCE [LARGE SCALE GENOMIC DNA]</scope>
    <source>
        <strain evidence="1">PWHHKU_190912</strain>
    </source>
</reference>
<protein>
    <submittedName>
        <fullName evidence="1">Uncharacterized protein</fullName>
    </submittedName>
</protein>